<evidence type="ECO:0000313" key="9">
    <source>
        <dbReference type="Proteomes" id="UP000444185"/>
    </source>
</evidence>
<evidence type="ECO:0000256" key="7">
    <source>
        <dbReference type="PIRNR" id="PIRNR001563"/>
    </source>
</evidence>
<comment type="similarity">
    <text evidence="1 7">Belongs to the folylpolyglutamate synthase family.</text>
</comment>
<evidence type="ECO:0000256" key="6">
    <source>
        <dbReference type="ARBA" id="ARBA00022842"/>
    </source>
</evidence>
<evidence type="ECO:0000256" key="3">
    <source>
        <dbReference type="ARBA" id="ARBA00022723"/>
    </source>
</evidence>
<dbReference type="GO" id="GO:0004326">
    <property type="term" value="F:tetrahydrofolylpolyglutamate synthase activity"/>
    <property type="evidence" value="ECO:0007669"/>
    <property type="project" value="InterPro"/>
</dbReference>
<keyword evidence="5 7" id="KW-0067">ATP-binding</keyword>
<evidence type="ECO:0000313" key="8">
    <source>
        <dbReference type="EMBL" id="MXO50630.1"/>
    </source>
</evidence>
<sequence length="426" mass="45042">MRDFARSESPAVQAQLDRLGLLSVPDGRLGLDTIRALLDRLGNPHRRLPPVFHVAGTNGKGSTCAFLRAMLEAEGYRVHVTTSPHLVRYNERIRVAGTLISDERLADLLAEVLDVGEDLNPSFFEVTIAAAFLEFARVAADACVVEVGLGGRFDATNVLEPDVLAACGIAALGVDHERFLLAPEDGVPTLPIARIAFEKAGIAKPGVPMVTLEDSHLPEAEQVIRDVAESVGAPLHMVRSFGKGSITPDASGYPEPGLGGAHQERNAALANGMLRAQARLAISEEAIRTGIETARWPARMQRLGAGPLTALVADRDVWLDGGHNSSAGLAIADAFSGPLHLVLGMLDNKDPRSLLDALGDRIRSLAVVPIPGHAAHGVEAFGMDAKRADDVVDALSALPADGHPVLIAGSLYLAGEVLRLNDELPD</sequence>
<dbReference type="PIRSF" id="PIRSF001563">
    <property type="entry name" value="Folylpolyglu_synth"/>
    <property type="match status" value="1"/>
</dbReference>
<dbReference type="OrthoDB" id="9809356at2"/>
<dbReference type="PANTHER" id="PTHR11136">
    <property type="entry name" value="FOLYLPOLYGLUTAMATE SYNTHASE-RELATED"/>
    <property type="match status" value="1"/>
</dbReference>
<dbReference type="PROSITE" id="PS01012">
    <property type="entry name" value="FOLYLPOLYGLU_SYNT_2"/>
    <property type="match status" value="1"/>
</dbReference>
<dbReference type="Gene3D" id="3.40.1190.10">
    <property type="entry name" value="Mur-like, catalytic domain"/>
    <property type="match status" value="1"/>
</dbReference>
<keyword evidence="2 7" id="KW-0436">Ligase</keyword>
<dbReference type="EMBL" id="WTYF01000004">
    <property type="protein sequence ID" value="MXO50630.1"/>
    <property type="molecule type" value="Genomic_DNA"/>
</dbReference>
<keyword evidence="9" id="KW-1185">Reference proteome</keyword>
<dbReference type="InterPro" id="IPR018109">
    <property type="entry name" value="Folylpolyglutamate_synth_CS"/>
</dbReference>
<gene>
    <name evidence="8" type="ORF">GRI42_04845</name>
</gene>
<reference evidence="8 9" key="1">
    <citation type="submission" date="2019-12" db="EMBL/GenBank/DDBJ databases">
        <title>Genomic-based taxomic classification of the family Erythrobacteraceae.</title>
        <authorList>
            <person name="Xu L."/>
        </authorList>
    </citation>
    <scope>NUCLEOTIDE SEQUENCE [LARGE SCALE GENOMIC DNA]</scope>
    <source>
        <strain evidence="8 9">DSM 16225</strain>
    </source>
</reference>
<dbReference type="InterPro" id="IPR001645">
    <property type="entry name" value="Folylpolyglutamate_synth"/>
</dbReference>
<dbReference type="RefSeq" id="WP_160607211.1">
    <property type="nucleotide sequence ID" value="NZ_WTYF01000004.1"/>
</dbReference>
<organism evidence="8 9">
    <name type="scientific">Qipengyuania gaetbuli</name>
    <dbReference type="NCBI Taxonomy" id="266952"/>
    <lineage>
        <taxon>Bacteria</taxon>
        <taxon>Pseudomonadati</taxon>
        <taxon>Pseudomonadota</taxon>
        <taxon>Alphaproteobacteria</taxon>
        <taxon>Sphingomonadales</taxon>
        <taxon>Erythrobacteraceae</taxon>
        <taxon>Qipengyuania</taxon>
    </lineage>
</organism>
<dbReference type="GO" id="GO:0008841">
    <property type="term" value="F:dihydrofolate synthase activity"/>
    <property type="evidence" value="ECO:0007669"/>
    <property type="project" value="TreeGrafter"/>
</dbReference>
<dbReference type="PANTHER" id="PTHR11136:SF0">
    <property type="entry name" value="DIHYDROFOLATE SYNTHETASE-RELATED"/>
    <property type="match status" value="1"/>
</dbReference>
<dbReference type="Proteomes" id="UP000444185">
    <property type="component" value="Unassembled WGS sequence"/>
</dbReference>
<dbReference type="Gene3D" id="3.90.190.20">
    <property type="entry name" value="Mur ligase, C-terminal domain"/>
    <property type="match status" value="1"/>
</dbReference>
<dbReference type="SUPFAM" id="SSF53244">
    <property type="entry name" value="MurD-like peptide ligases, peptide-binding domain"/>
    <property type="match status" value="1"/>
</dbReference>
<accession>A0A844XXF4</accession>
<evidence type="ECO:0000256" key="2">
    <source>
        <dbReference type="ARBA" id="ARBA00022598"/>
    </source>
</evidence>
<evidence type="ECO:0000256" key="1">
    <source>
        <dbReference type="ARBA" id="ARBA00008276"/>
    </source>
</evidence>
<dbReference type="NCBIfam" id="TIGR01499">
    <property type="entry name" value="folC"/>
    <property type="match status" value="1"/>
</dbReference>
<dbReference type="GO" id="GO:0005524">
    <property type="term" value="F:ATP binding"/>
    <property type="evidence" value="ECO:0007669"/>
    <property type="project" value="UniProtKB-KW"/>
</dbReference>
<dbReference type="InterPro" id="IPR036565">
    <property type="entry name" value="Mur-like_cat_sf"/>
</dbReference>
<name>A0A844XXF4_9SPHN</name>
<keyword evidence="4 7" id="KW-0547">Nucleotide-binding</keyword>
<evidence type="ECO:0000256" key="5">
    <source>
        <dbReference type="ARBA" id="ARBA00022840"/>
    </source>
</evidence>
<keyword evidence="6" id="KW-0460">Magnesium</keyword>
<protein>
    <submittedName>
        <fullName evidence="8">Bifunctional folylpolyglutamate synthase/dihydrofolate synthase</fullName>
    </submittedName>
</protein>
<dbReference type="InterPro" id="IPR036615">
    <property type="entry name" value="Mur_ligase_C_dom_sf"/>
</dbReference>
<proteinExistence type="inferred from homology"/>
<dbReference type="AlphaFoldDB" id="A0A844XXF4"/>
<comment type="caution">
    <text evidence="8">The sequence shown here is derived from an EMBL/GenBank/DDBJ whole genome shotgun (WGS) entry which is preliminary data.</text>
</comment>
<dbReference type="GO" id="GO:0005737">
    <property type="term" value="C:cytoplasm"/>
    <property type="evidence" value="ECO:0007669"/>
    <property type="project" value="TreeGrafter"/>
</dbReference>
<dbReference type="SUPFAM" id="SSF53623">
    <property type="entry name" value="MurD-like peptide ligases, catalytic domain"/>
    <property type="match status" value="1"/>
</dbReference>
<keyword evidence="3" id="KW-0479">Metal-binding</keyword>
<dbReference type="GO" id="GO:0046872">
    <property type="term" value="F:metal ion binding"/>
    <property type="evidence" value="ECO:0007669"/>
    <property type="project" value="UniProtKB-KW"/>
</dbReference>
<evidence type="ECO:0000256" key="4">
    <source>
        <dbReference type="ARBA" id="ARBA00022741"/>
    </source>
</evidence>